<evidence type="ECO:0000259" key="1">
    <source>
        <dbReference type="Pfam" id="PF07486"/>
    </source>
</evidence>
<dbReference type="AlphaFoldDB" id="A0A1G7UZS3"/>
<dbReference type="RefSeq" id="WP_090022370.1">
    <property type="nucleotide sequence ID" value="NZ_FNCE01000019.1"/>
</dbReference>
<dbReference type="InterPro" id="IPR011105">
    <property type="entry name" value="Cell_wall_hydrolase_SleB"/>
</dbReference>
<dbReference type="GO" id="GO:0016787">
    <property type="term" value="F:hydrolase activity"/>
    <property type="evidence" value="ECO:0007669"/>
    <property type="project" value="UniProtKB-KW"/>
</dbReference>
<organism evidence="2 3">
    <name type="scientific">Limimonas halophila</name>
    <dbReference type="NCBI Taxonomy" id="1082479"/>
    <lineage>
        <taxon>Bacteria</taxon>
        <taxon>Pseudomonadati</taxon>
        <taxon>Pseudomonadota</taxon>
        <taxon>Alphaproteobacteria</taxon>
        <taxon>Rhodospirillales</taxon>
        <taxon>Rhodovibrionaceae</taxon>
        <taxon>Limimonas</taxon>
    </lineage>
</organism>
<keyword evidence="2" id="KW-0378">Hydrolase</keyword>
<sequence length="121" mass="12875">MTAAPELSERVAGRLYAHGDHAVRTLEAVAAAEANRVRRTRELPEADPPPTGDRLAAMCRRIARRALATRRADGIDGATAYHEAGESPAWARAERPVAQVGEMLFYDPAGSAGGETGSQHS</sequence>
<evidence type="ECO:0000313" key="3">
    <source>
        <dbReference type="Proteomes" id="UP000199415"/>
    </source>
</evidence>
<reference evidence="2 3" key="1">
    <citation type="submission" date="2016-10" db="EMBL/GenBank/DDBJ databases">
        <authorList>
            <person name="de Groot N.N."/>
        </authorList>
    </citation>
    <scope>NUCLEOTIDE SEQUENCE [LARGE SCALE GENOMIC DNA]</scope>
    <source>
        <strain evidence="2 3">DSM 25584</strain>
    </source>
</reference>
<keyword evidence="3" id="KW-1185">Reference proteome</keyword>
<gene>
    <name evidence="2" type="ORF">SAMN05216241_1195</name>
</gene>
<evidence type="ECO:0000313" key="2">
    <source>
        <dbReference type="EMBL" id="SDG53072.1"/>
    </source>
</evidence>
<dbReference type="EMBL" id="FNCE01000019">
    <property type="protein sequence ID" value="SDG53072.1"/>
    <property type="molecule type" value="Genomic_DNA"/>
</dbReference>
<dbReference type="Pfam" id="PF07486">
    <property type="entry name" value="Hydrolase_2"/>
    <property type="match status" value="1"/>
</dbReference>
<accession>A0A1G7UZS3</accession>
<dbReference type="Proteomes" id="UP000199415">
    <property type="component" value="Unassembled WGS sequence"/>
</dbReference>
<name>A0A1G7UZS3_9PROT</name>
<protein>
    <submittedName>
        <fullName evidence="2">Cell Wall Hydrolase</fullName>
    </submittedName>
</protein>
<proteinExistence type="predicted"/>
<dbReference type="STRING" id="1082479.SAMN05216241_1195"/>
<feature type="domain" description="Cell wall hydrolase SleB" evidence="1">
    <location>
        <begin position="51"/>
        <end position="106"/>
    </location>
</feature>